<dbReference type="Proteomes" id="UP000012081">
    <property type="component" value="Unassembled WGS sequence"/>
</dbReference>
<accession>M8DG26</accession>
<reference evidence="1 2" key="1">
    <citation type="submission" date="2013-03" db="EMBL/GenBank/DDBJ databases">
        <title>Assembly of a new bacterial strain Brevibacillus borstelensis AK1.</title>
        <authorList>
            <person name="Rajan I."/>
            <person name="PoliReddy D."/>
            <person name="Sugumar T."/>
            <person name="Rathinam K."/>
            <person name="Alqarawi S."/>
            <person name="Khalil A.B."/>
            <person name="Sivakumar N."/>
        </authorList>
    </citation>
    <scope>NUCLEOTIDE SEQUENCE [LARGE SCALE GENOMIC DNA]</scope>
    <source>
        <strain evidence="1 2">AK1</strain>
    </source>
</reference>
<dbReference type="AlphaFoldDB" id="M8DG26"/>
<keyword evidence="2" id="KW-1185">Reference proteome</keyword>
<dbReference type="STRING" id="1300222.I532_12214"/>
<dbReference type="EMBL" id="APBN01000004">
    <property type="protein sequence ID" value="EMT52418.1"/>
    <property type="molecule type" value="Genomic_DNA"/>
</dbReference>
<name>M8DG26_9BACL</name>
<sequence>MVWSFDGGTWLFEEGGVLGASFFFLDDTHLGRTLAYLGRTFVKEMKTEKNATGSVGHLLGIDCPAPFQKRNRVQKQRFQGVSQRLDAESVFRFWNGAWVGVPKTFAFFSVFISTAFRFYQLVAAPTQTLEYAVVSQTPEPSFFTFKVHSPH</sequence>
<gene>
    <name evidence="1" type="ORF">I532_12214</name>
</gene>
<proteinExistence type="predicted"/>
<evidence type="ECO:0000313" key="1">
    <source>
        <dbReference type="EMBL" id="EMT52418.1"/>
    </source>
</evidence>
<comment type="caution">
    <text evidence="1">The sequence shown here is derived from an EMBL/GenBank/DDBJ whole genome shotgun (WGS) entry which is preliminary data.</text>
</comment>
<evidence type="ECO:0000313" key="2">
    <source>
        <dbReference type="Proteomes" id="UP000012081"/>
    </source>
</evidence>
<organism evidence="1 2">
    <name type="scientific">Brevibacillus borstelensis AK1</name>
    <dbReference type="NCBI Taxonomy" id="1300222"/>
    <lineage>
        <taxon>Bacteria</taxon>
        <taxon>Bacillati</taxon>
        <taxon>Bacillota</taxon>
        <taxon>Bacilli</taxon>
        <taxon>Bacillales</taxon>
        <taxon>Paenibacillaceae</taxon>
        <taxon>Brevibacillus</taxon>
    </lineage>
</organism>
<protein>
    <submittedName>
        <fullName evidence="1">Uncharacterized protein</fullName>
    </submittedName>
</protein>